<evidence type="ECO:0000313" key="9">
    <source>
        <dbReference type="Proteomes" id="UP001157114"/>
    </source>
</evidence>
<feature type="transmembrane region" description="Helical" evidence="7">
    <location>
        <begin position="154"/>
        <end position="172"/>
    </location>
</feature>
<comment type="caution">
    <text evidence="8">The sequence shown here is derived from an EMBL/GenBank/DDBJ whole genome shotgun (WGS) entry which is preliminary data.</text>
</comment>
<feature type="transmembrane region" description="Helical" evidence="7">
    <location>
        <begin position="6"/>
        <end position="26"/>
    </location>
</feature>
<reference evidence="8 9" key="1">
    <citation type="submission" date="2023-03" db="EMBL/GenBank/DDBJ databases">
        <title>Draft genome sequence of the bacteria which degrade cell wall of Tricholomamatutake.</title>
        <authorList>
            <person name="Konishi Y."/>
            <person name="Fukuta Y."/>
            <person name="Shirasaka N."/>
        </authorList>
    </citation>
    <scope>NUCLEOTIDE SEQUENCE [LARGE SCALE GENOMIC DNA]</scope>
    <source>
        <strain evidence="9">mu1</strain>
    </source>
</reference>
<feature type="transmembrane region" description="Helical" evidence="7">
    <location>
        <begin position="129"/>
        <end position="148"/>
    </location>
</feature>
<evidence type="ECO:0000256" key="4">
    <source>
        <dbReference type="ARBA" id="ARBA00022692"/>
    </source>
</evidence>
<keyword evidence="2" id="KW-0813">Transport</keyword>
<evidence type="ECO:0000313" key="8">
    <source>
        <dbReference type="EMBL" id="GLX66037.1"/>
    </source>
</evidence>
<feature type="transmembrane region" description="Helical" evidence="7">
    <location>
        <begin position="77"/>
        <end position="101"/>
    </location>
</feature>
<keyword evidence="3" id="KW-1003">Cell membrane</keyword>
<keyword evidence="6 7" id="KW-0472">Membrane</keyword>
<gene>
    <name evidence="8" type="primary">yitZ</name>
    <name evidence="8" type="ORF">MU1_03810</name>
</gene>
<dbReference type="SUPFAM" id="SSF103473">
    <property type="entry name" value="MFS general substrate transporter"/>
    <property type="match status" value="1"/>
</dbReference>
<protein>
    <submittedName>
        <fullName evidence="8">MFS-type transporter YitZ</fullName>
    </submittedName>
</protein>
<sequence>MNLSWLIRSQSLVTLASGMIYPYYLLFLKNLGNSYSKYGLAFAVFTISSALVSQWLAPRLDRYSQRMLIASSMGMMAAMLAFPWVMSYSVVLLLQLLMGICNAMQKMSERQLLADYTIPGGRGAAIGNYHFWTTVASGIAVVLGGYLIDWLTINVLFYFSALVYAASAWAVWRMQKADRGKESVQAQKTKSVNG</sequence>
<proteinExistence type="predicted"/>
<dbReference type="EMBL" id="BSSQ01000001">
    <property type="protein sequence ID" value="GLX66037.1"/>
    <property type="molecule type" value="Genomic_DNA"/>
</dbReference>
<name>A0ABQ6GAF6_9BACL</name>
<evidence type="ECO:0000256" key="5">
    <source>
        <dbReference type="ARBA" id="ARBA00022989"/>
    </source>
</evidence>
<keyword evidence="4 7" id="KW-0812">Transmembrane</keyword>
<dbReference type="Gene3D" id="1.20.1250.20">
    <property type="entry name" value="MFS general substrate transporter like domains"/>
    <property type="match status" value="1"/>
</dbReference>
<dbReference type="Pfam" id="PF07690">
    <property type="entry name" value="MFS_1"/>
    <property type="match status" value="1"/>
</dbReference>
<comment type="subcellular location">
    <subcellularLocation>
        <location evidence="1">Cell membrane</location>
        <topology evidence="1">Multi-pass membrane protein</topology>
    </subcellularLocation>
</comment>
<evidence type="ECO:0000256" key="1">
    <source>
        <dbReference type="ARBA" id="ARBA00004651"/>
    </source>
</evidence>
<accession>A0ABQ6GAF6</accession>
<dbReference type="PANTHER" id="PTHR43414">
    <property type="entry name" value="MULTIDRUG RESISTANCE PROTEIN MDTG"/>
    <property type="match status" value="1"/>
</dbReference>
<evidence type="ECO:0000256" key="2">
    <source>
        <dbReference type="ARBA" id="ARBA00022448"/>
    </source>
</evidence>
<feature type="transmembrane region" description="Helical" evidence="7">
    <location>
        <begin position="38"/>
        <end position="57"/>
    </location>
</feature>
<dbReference type="RefSeq" id="WP_284236714.1">
    <property type="nucleotide sequence ID" value="NZ_BSSQ01000001.1"/>
</dbReference>
<dbReference type="InterPro" id="IPR011701">
    <property type="entry name" value="MFS"/>
</dbReference>
<organism evidence="8 9">
    <name type="scientific">Paenibacillus glycanilyticus</name>
    <dbReference type="NCBI Taxonomy" id="126569"/>
    <lineage>
        <taxon>Bacteria</taxon>
        <taxon>Bacillati</taxon>
        <taxon>Bacillota</taxon>
        <taxon>Bacilli</taxon>
        <taxon>Bacillales</taxon>
        <taxon>Paenibacillaceae</taxon>
        <taxon>Paenibacillus</taxon>
    </lineage>
</organism>
<evidence type="ECO:0000256" key="6">
    <source>
        <dbReference type="ARBA" id="ARBA00023136"/>
    </source>
</evidence>
<evidence type="ECO:0000256" key="3">
    <source>
        <dbReference type="ARBA" id="ARBA00022475"/>
    </source>
</evidence>
<keyword evidence="5 7" id="KW-1133">Transmembrane helix</keyword>
<dbReference type="InterPro" id="IPR036259">
    <property type="entry name" value="MFS_trans_sf"/>
</dbReference>
<dbReference type="Proteomes" id="UP001157114">
    <property type="component" value="Unassembled WGS sequence"/>
</dbReference>
<keyword evidence="9" id="KW-1185">Reference proteome</keyword>
<dbReference type="PANTHER" id="PTHR43414:SF6">
    <property type="entry name" value="MULTIDRUG RESISTANCE PROTEIN MDTG"/>
    <property type="match status" value="1"/>
</dbReference>
<evidence type="ECO:0000256" key="7">
    <source>
        <dbReference type="SAM" id="Phobius"/>
    </source>
</evidence>